<dbReference type="AlphaFoldDB" id="A0AAD7AH07"/>
<dbReference type="Proteomes" id="UP001218218">
    <property type="component" value="Unassembled WGS sequence"/>
</dbReference>
<organism evidence="3 4">
    <name type="scientific">Mycena albidolilacea</name>
    <dbReference type="NCBI Taxonomy" id="1033008"/>
    <lineage>
        <taxon>Eukaryota</taxon>
        <taxon>Fungi</taxon>
        <taxon>Dikarya</taxon>
        <taxon>Basidiomycota</taxon>
        <taxon>Agaricomycotina</taxon>
        <taxon>Agaricomycetes</taxon>
        <taxon>Agaricomycetidae</taxon>
        <taxon>Agaricales</taxon>
        <taxon>Marasmiineae</taxon>
        <taxon>Mycenaceae</taxon>
        <taxon>Mycena</taxon>
    </lineage>
</organism>
<accession>A0AAD7AH07</accession>
<protein>
    <submittedName>
        <fullName evidence="3">Uncharacterized protein</fullName>
    </submittedName>
</protein>
<evidence type="ECO:0000256" key="2">
    <source>
        <dbReference type="SAM" id="SignalP"/>
    </source>
</evidence>
<name>A0AAD7AH07_9AGAR</name>
<comment type="caution">
    <text evidence="3">The sequence shown here is derived from an EMBL/GenBank/DDBJ whole genome shotgun (WGS) entry which is preliminary data.</text>
</comment>
<keyword evidence="4" id="KW-1185">Reference proteome</keyword>
<gene>
    <name evidence="3" type="ORF">DFH08DRAFT_953616</name>
</gene>
<evidence type="ECO:0000256" key="1">
    <source>
        <dbReference type="SAM" id="MobiDB-lite"/>
    </source>
</evidence>
<sequence length="246" mass="26459">MRFVKTAIFLQLICIVGIYGAAVHDEKETNAARFRRGLGPLPPTRREHNDLSPRASAAPCTRLSNNVGTLQIRRLSNGERIGYLGKRFNRDNAYTVRPQPRAALRVTVPPITPFGVVINLIVANAPDSGHPYLGAVDAGHGTLGDGEAGFAILSGTSGARMNSPPSSDAGTSLTLRHGGIESQIWKMNCQTRQITAQWTNTGGGQPRTAILYDPVHKLLALSGDPQAYEAAMSRGAYEVMITFVPE</sequence>
<feature type="chain" id="PRO_5042030700" evidence="2">
    <location>
        <begin position="21"/>
        <end position="246"/>
    </location>
</feature>
<keyword evidence="2" id="KW-0732">Signal</keyword>
<reference evidence="3" key="1">
    <citation type="submission" date="2023-03" db="EMBL/GenBank/DDBJ databases">
        <title>Massive genome expansion in bonnet fungi (Mycena s.s.) driven by repeated elements and novel gene families across ecological guilds.</title>
        <authorList>
            <consortium name="Lawrence Berkeley National Laboratory"/>
            <person name="Harder C.B."/>
            <person name="Miyauchi S."/>
            <person name="Viragh M."/>
            <person name="Kuo A."/>
            <person name="Thoen E."/>
            <person name="Andreopoulos B."/>
            <person name="Lu D."/>
            <person name="Skrede I."/>
            <person name="Drula E."/>
            <person name="Henrissat B."/>
            <person name="Morin E."/>
            <person name="Kohler A."/>
            <person name="Barry K."/>
            <person name="LaButti K."/>
            <person name="Morin E."/>
            <person name="Salamov A."/>
            <person name="Lipzen A."/>
            <person name="Mereny Z."/>
            <person name="Hegedus B."/>
            <person name="Baldrian P."/>
            <person name="Stursova M."/>
            <person name="Weitz H."/>
            <person name="Taylor A."/>
            <person name="Grigoriev I.V."/>
            <person name="Nagy L.G."/>
            <person name="Martin F."/>
            <person name="Kauserud H."/>
        </authorList>
    </citation>
    <scope>NUCLEOTIDE SEQUENCE</scope>
    <source>
        <strain evidence="3">CBHHK002</strain>
    </source>
</reference>
<feature type="region of interest" description="Disordered" evidence="1">
    <location>
        <begin position="34"/>
        <end position="58"/>
    </location>
</feature>
<feature type="signal peptide" evidence="2">
    <location>
        <begin position="1"/>
        <end position="20"/>
    </location>
</feature>
<dbReference type="EMBL" id="JARIHO010000007">
    <property type="protein sequence ID" value="KAJ7358473.1"/>
    <property type="molecule type" value="Genomic_DNA"/>
</dbReference>
<proteinExistence type="predicted"/>
<evidence type="ECO:0000313" key="3">
    <source>
        <dbReference type="EMBL" id="KAJ7358473.1"/>
    </source>
</evidence>
<evidence type="ECO:0000313" key="4">
    <source>
        <dbReference type="Proteomes" id="UP001218218"/>
    </source>
</evidence>